<proteinExistence type="predicted"/>
<evidence type="ECO:0000313" key="1">
    <source>
        <dbReference type="EMBL" id="CAK5129267.1"/>
    </source>
</evidence>
<name>A0ACB1B8D3_MELEN</name>
<gene>
    <name evidence="1" type="ORF">MENTE1834_LOCUS49090</name>
</gene>
<protein>
    <submittedName>
        <fullName evidence="1">Uncharacterized protein</fullName>
    </submittedName>
</protein>
<organism evidence="1 2">
    <name type="scientific">Meloidogyne enterolobii</name>
    <name type="common">Root-knot nematode worm</name>
    <name type="synonym">Meloidogyne mayaguensis</name>
    <dbReference type="NCBI Taxonomy" id="390850"/>
    <lineage>
        <taxon>Eukaryota</taxon>
        <taxon>Metazoa</taxon>
        <taxon>Ecdysozoa</taxon>
        <taxon>Nematoda</taxon>
        <taxon>Chromadorea</taxon>
        <taxon>Rhabditida</taxon>
        <taxon>Tylenchina</taxon>
        <taxon>Tylenchomorpha</taxon>
        <taxon>Tylenchoidea</taxon>
        <taxon>Meloidogynidae</taxon>
        <taxon>Meloidogyninae</taxon>
        <taxon>Meloidogyne</taxon>
    </lineage>
</organism>
<comment type="caution">
    <text evidence="1">The sequence shown here is derived from an EMBL/GenBank/DDBJ whole genome shotgun (WGS) entry which is preliminary data.</text>
</comment>
<dbReference type="EMBL" id="CAVMJV010000302">
    <property type="protein sequence ID" value="CAK5129267.1"/>
    <property type="molecule type" value="Genomic_DNA"/>
</dbReference>
<evidence type="ECO:0000313" key="2">
    <source>
        <dbReference type="Proteomes" id="UP001497535"/>
    </source>
</evidence>
<dbReference type="Proteomes" id="UP001497535">
    <property type="component" value="Unassembled WGS sequence"/>
</dbReference>
<sequence length="267" mass="30348">MYDYCPLALYSGERSKMEYALASLIYDPHRNLRIFVDGNSVHDDSDSPKNFDEKILSDLIFPGTPNANIQIFIKIVCFSFLIFLNLFRLLLKLFFQFKFIFNLILKVTCILAGVNDDQKPFSLQQSSVLFDLLKAQKIDNIGIVRAYELYKSLPQNIQRELQKKSNLLGRGLDFLAKRDARSLVERYLLAATMKDCSLMISIRLVDKIGENIVRTVGGGSGFVSVRALDGQSLYFAFSNLESAYSRFMAGIGLIKSHPNVHRPCITY</sequence>
<accession>A0ACB1B8D3</accession>
<keyword evidence="2" id="KW-1185">Reference proteome</keyword>
<reference evidence="1" key="1">
    <citation type="submission" date="2023-11" db="EMBL/GenBank/DDBJ databases">
        <authorList>
            <person name="Poullet M."/>
        </authorList>
    </citation>
    <scope>NUCLEOTIDE SEQUENCE</scope>
    <source>
        <strain evidence="1">E1834</strain>
    </source>
</reference>